<organism evidence="3 4">
    <name type="scientific">Gongylonema pulchrum</name>
    <dbReference type="NCBI Taxonomy" id="637853"/>
    <lineage>
        <taxon>Eukaryota</taxon>
        <taxon>Metazoa</taxon>
        <taxon>Ecdysozoa</taxon>
        <taxon>Nematoda</taxon>
        <taxon>Chromadorea</taxon>
        <taxon>Rhabditida</taxon>
        <taxon>Spirurina</taxon>
        <taxon>Spiruromorpha</taxon>
        <taxon>Spiruroidea</taxon>
        <taxon>Gongylonematidae</taxon>
        <taxon>Gongylonema</taxon>
    </lineage>
</organism>
<accession>A0A3P7SCT9</accession>
<protein>
    <recommendedName>
        <fullName evidence="2">Cytidyltransferase-like domain-containing protein</fullName>
    </recommendedName>
</protein>
<dbReference type="Gene3D" id="3.40.50.620">
    <property type="entry name" value="HUPs"/>
    <property type="match status" value="1"/>
</dbReference>
<name>A0A3P7SCT9_9BILA</name>
<keyword evidence="1" id="KW-0812">Transmembrane</keyword>
<dbReference type="EMBL" id="UYRT01114705">
    <property type="protein sequence ID" value="VDN49549.1"/>
    <property type="molecule type" value="Genomic_DNA"/>
</dbReference>
<dbReference type="InterPro" id="IPR014729">
    <property type="entry name" value="Rossmann-like_a/b/a_fold"/>
</dbReference>
<dbReference type="AlphaFoldDB" id="A0A3P7SCT9"/>
<keyword evidence="4" id="KW-1185">Reference proteome</keyword>
<reference evidence="3 4" key="1">
    <citation type="submission" date="2018-11" db="EMBL/GenBank/DDBJ databases">
        <authorList>
            <consortium name="Pathogen Informatics"/>
        </authorList>
    </citation>
    <scope>NUCLEOTIDE SEQUENCE [LARGE SCALE GENOMIC DNA]</scope>
</reference>
<gene>
    <name evidence="3" type="ORF">GPUH_LOCUS26833</name>
</gene>
<proteinExistence type="predicted"/>
<sequence>MVFAYQIMDFKVLSQIYVEAARVCDSLDVRTEKRYTAVVLGGTFDRLHNGHKVLLSRAVMAASERVVCGVTFGDMLQSAALIFLNMFFLIGTVVPACSKWYQSVALEKRILY</sequence>
<dbReference type="Pfam" id="PF01467">
    <property type="entry name" value="CTP_transf_like"/>
    <property type="match status" value="1"/>
</dbReference>
<dbReference type="OrthoDB" id="330671at2759"/>
<evidence type="ECO:0000313" key="4">
    <source>
        <dbReference type="Proteomes" id="UP000271098"/>
    </source>
</evidence>
<dbReference type="SUPFAM" id="SSF52374">
    <property type="entry name" value="Nucleotidylyl transferase"/>
    <property type="match status" value="1"/>
</dbReference>
<dbReference type="Proteomes" id="UP000271098">
    <property type="component" value="Unassembled WGS sequence"/>
</dbReference>
<keyword evidence="1" id="KW-0472">Membrane</keyword>
<dbReference type="InterPro" id="IPR004821">
    <property type="entry name" value="Cyt_trans-like"/>
</dbReference>
<dbReference type="GO" id="GO:0003824">
    <property type="term" value="F:catalytic activity"/>
    <property type="evidence" value="ECO:0007669"/>
    <property type="project" value="InterPro"/>
</dbReference>
<feature type="transmembrane region" description="Helical" evidence="1">
    <location>
        <begin position="79"/>
        <end position="101"/>
    </location>
</feature>
<evidence type="ECO:0000256" key="1">
    <source>
        <dbReference type="SAM" id="Phobius"/>
    </source>
</evidence>
<keyword evidence="1" id="KW-1133">Transmembrane helix</keyword>
<feature type="domain" description="Cytidyltransferase-like" evidence="2">
    <location>
        <begin position="39"/>
        <end position="77"/>
    </location>
</feature>
<evidence type="ECO:0000259" key="2">
    <source>
        <dbReference type="Pfam" id="PF01467"/>
    </source>
</evidence>
<evidence type="ECO:0000313" key="3">
    <source>
        <dbReference type="EMBL" id="VDN49549.1"/>
    </source>
</evidence>